<sequence length="99" mass="11518">MKLQRHTSSQRVHFETEPHSRKFNFPSEWANVCCACHTSKTNSPPSLVLPSQLNQAQDGNRFYESITQKALEMAIWFLTHEMRIAEVTLMLQRQGANWN</sequence>
<accession>A0A8J2L103</accession>
<organism evidence="1 2">
    <name type="scientific">Allacma fusca</name>
    <dbReference type="NCBI Taxonomy" id="39272"/>
    <lineage>
        <taxon>Eukaryota</taxon>
        <taxon>Metazoa</taxon>
        <taxon>Ecdysozoa</taxon>
        <taxon>Arthropoda</taxon>
        <taxon>Hexapoda</taxon>
        <taxon>Collembola</taxon>
        <taxon>Symphypleona</taxon>
        <taxon>Sminthuridae</taxon>
        <taxon>Allacma</taxon>
    </lineage>
</organism>
<keyword evidence="2" id="KW-1185">Reference proteome</keyword>
<protein>
    <submittedName>
        <fullName evidence="1">Uncharacterized protein</fullName>
    </submittedName>
</protein>
<dbReference type="AlphaFoldDB" id="A0A8J2L103"/>
<dbReference type="EMBL" id="CAJVCH010541647">
    <property type="protein sequence ID" value="CAG7826929.1"/>
    <property type="molecule type" value="Genomic_DNA"/>
</dbReference>
<name>A0A8J2L103_9HEXA</name>
<evidence type="ECO:0000313" key="1">
    <source>
        <dbReference type="EMBL" id="CAG7826929.1"/>
    </source>
</evidence>
<comment type="caution">
    <text evidence="1">The sequence shown here is derived from an EMBL/GenBank/DDBJ whole genome shotgun (WGS) entry which is preliminary data.</text>
</comment>
<proteinExistence type="predicted"/>
<evidence type="ECO:0000313" key="2">
    <source>
        <dbReference type="Proteomes" id="UP000708208"/>
    </source>
</evidence>
<reference evidence="1" key="1">
    <citation type="submission" date="2021-06" db="EMBL/GenBank/DDBJ databases">
        <authorList>
            <person name="Hodson N. C."/>
            <person name="Mongue J. A."/>
            <person name="Jaron S. K."/>
        </authorList>
    </citation>
    <scope>NUCLEOTIDE SEQUENCE</scope>
</reference>
<dbReference type="Proteomes" id="UP000708208">
    <property type="component" value="Unassembled WGS sequence"/>
</dbReference>
<gene>
    <name evidence="1" type="ORF">AFUS01_LOCUS36952</name>
</gene>